<feature type="transmembrane region" description="Helical" evidence="6">
    <location>
        <begin position="6"/>
        <end position="24"/>
    </location>
</feature>
<feature type="transmembrane region" description="Helical" evidence="6">
    <location>
        <begin position="245"/>
        <end position="268"/>
    </location>
</feature>
<feature type="transmembrane region" description="Helical" evidence="6">
    <location>
        <begin position="454"/>
        <end position="471"/>
    </location>
</feature>
<keyword evidence="4 6" id="KW-1133">Transmembrane helix</keyword>
<feature type="transmembrane region" description="Helical" evidence="6">
    <location>
        <begin position="137"/>
        <end position="153"/>
    </location>
</feature>
<accession>A0A0F9W6K4</accession>
<dbReference type="PANTHER" id="PTHR42703">
    <property type="entry name" value="NADH DEHYDROGENASE"/>
    <property type="match status" value="1"/>
</dbReference>
<evidence type="ECO:0000256" key="5">
    <source>
        <dbReference type="ARBA" id="ARBA00023136"/>
    </source>
</evidence>
<sequence length="487" mass="51947">MTANTALILTLLTPLLGAVLIGLTGRWPNLRETITMVTALSLFALVIRVLIGLNAGEDIGVELFEVMSGVGIAFNTEPLSILFAMIASGLWVVTSVYAFGYMRGTNEINQTRFYVCFALALFGAMGVAFSANLLTLFIFYEVLTISTYPLVTHKGDAKAKAGGRTYLGILMTTSIVFLLPAIIWVYAVAGTLDFVPGGILEGNLAAGSATILLLLFLFGVAKAAVMPVHKWLPAAMVAPTPVSALLHAVAVVKAGVFTLTKVVIYIFGTDYLASVPYESIAVYMAGFTVIAASCIALRQTNIKRLLAYSTIGQLSYIVMATMALAPFSEIGAAIHIAAHAFGKITLFFTAGAIYVASKKTEVTQLNGIGWRMPYTMAAFAIGALSMIGVPPTAGFVSKWFIIAGAFQLDNYFVLVVLILSTALNAAYFLPIIFNAFFKPEDVKLKDHGEAPPSMVIALCVTASLTLLFFFFNGPVLDLETQLVGGMP</sequence>
<dbReference type="GO" id="GO:0005886">
    <property type="term" value="C:plasma membrane"/>
    <property type="evidence" value="ECO:0007669"/>
    <property type="project" value="UniProtKB-SubCell"/>
</dbReference>
<evidence type="ECO:0000256" key="2">
    <source>
        <dbReference type="ARBA" id="ARBA00022475"/>
    </source>
</evidence>
<dbReference type="EMBL" id="LAZR01000002">
    <property type="protein sequence ID" value="KKO11970.1"/>
    <property type="molecule type" value="Genomic_DNA"/>
</dbReference>
<protein>
    <recommendedName>
        <fullName evidence="7">NADH:quinone oxidoreductase/Mrp antiporter transmembrane domain-containing protein</fullName>
    </recommendedName>
</protein>
<keyword evidence="5 6" id="KW-0472">Membrane</keyword>
<dbReference type="Pfam" id="PF00361">
    <property type="entry name" value="Proton_antipo_M"/>
    <property type="match status" value="1"/>
</dbReference>
<gene>
    <name evidence="8" type="ORF">LCGC14_0014740</name>
</gene>
<reference evidence="8" key="1">
    <citation type="journal article" date="2015" name="Nature">
        <title>Complex archaea that bridge the gap between prokaryotes and eukaryotes.</title>
        <authorList>
            <person name="Spang A."/>
            <person name="Saw J.H."/>
            <person name="Jorgensen S.L."/>
            <person name="Zaremba-Niedzwiedzka K."/>
            <person name="Martijn J."/>
            <person name="Lind A.E."/>
            <person name="van Eijk R."/>
            <person name="Schleper C."/>
            <person name="Guy L."/>
            <person name="Ettema T.J."/>
        </authorList>
    </citation>
    <scope>NUCLEOTIDE SEQUENCE</scope>
</reference>
<dbReference type="AlphaFoldDB" id="A0A0F9W6K4"/>
<feature type="domain" description="NADH:quinone oxidoreductase/Mrp antiporter transmembrane" evidence="7">
    <location>
        <begin position="130"/>
        <end position="421"/>
    </location>
</feature>
<feature type="transmembrane region" description="Helical" evidence="6">
    <location>
        <begin position="36"/>
        <end position="55"/>
    </location>
</feature>
<proteinExistence type="predicted"/>
<feature type="transmembrane region" description="Helical" evidence="6">
    <location>
        <begin position="81"/>
        <end position="101"/>
    </location>
</feature>
<evidence type="ECO:0000313" key="8">
    <source>
        <dbReference type="EMBL" id="KKO11970.1"/>
    </source>
</evidence>
<keyword evidence="2" id="KW-1003">Cell membrane</keyword>
<evidence type="ECO:0000256" key="6">
    <source>
        <dbReference type="SAM" id="Phobius"/>
    </source>
</evidence>
<feature type="transmembrane region" description="Helical" evidence="6">
    <location>
        <begin position="333"/>
        <end position="356"/>
    </location>
</feature>
<name>A0A0F9W6K4_9ZZZZ</name>
<feature type="transmembrane region" description="Helical" evidence="6">
    <location>
        <begin position="305"/>
        <end position="327"/>
    </location>
</feature>
<dbReference type="PANTHER" id="PTHR42703:SF1">
    <property type="entry name" value="NA(+)_H(+) ANTIPORTER SUBUNIT D1"/>
    <property type="match status" value="1"/>
</dbReference>
<feature type="transmembrane region" description="Helical" evidence="6">
    <location>
        <begin position="280"/>
        <end position="298"/>
    </location>
</feature>
<comment type="caution">
    <text evidence="8">The sequence shown here is derived from an EMBL/GenBank/DDBJ whole genome shotgun (WGS) entry which is preliminary data.</text>
</comment>
<dbReference type="InterPro" id="IPR001750">
    <property type="entry name" value="ND/Mrp_TM"/>
</dbReference>
<dbReference type="InterPro" id="IPR050586">
    <property type="entry name" value="CPA3_Na-H_Antiporter_D"/>
</dbReference>
<evidence type="ECO:0000256" key="4">
    <source>
        <dbReference type="ARBA" id="ARBA00022989"/>
    </source>
</evidence>
<comment type="subcellular location">
    <subcellularLocation>
        <location evidence="1">Cell membrane</location>
        <topology evidence="1">Multi-pass membrane protein</topology>
    </subcellularLocation>
</comment>
<organism evidence="8">
    <name type="scientific">marine sediment metagenome</name>
    <dbReference type="NCBI Taxonomy" id="412755"/>
    <lineage>
        <taxon>unclassified sequences</taxon>
        <taxon>metagenomes</taxon>
        <taxon>ecological metagenomes</taxon>
    </lineage>
</organism>
<feature type="transmembrane region" description="Helical" evidence="6">
    <location>
        <begin position="206"/>
        <end position="225"/>
    </location>
</feature>
<keyword evidence="3 6" id="KW-0812">Transmembrane</keyword>
<feature type="transmembrane region" description="Helical" evidence="6">
    <location>
        <begin position="113"/>
        <end position="131"/>
    </location>
</feature>
<evidence type="ECO:0000256" key="1">
    <source>
        <dbReference type="ARBA" id="ARBA00004651"/>
    </source>
</evidence>
<feature type="transmembrane region" description="Helical" evidence="6">
    <location>
        <begin position="377"/>
        <end position="405"/>
    </location>
</feature>
<evidence type="ECO:0000256" key="3">
    <source>
        <dbReference type="ARBA" id="ARBA00022692"/>
    </source>
</evidence>
<dbReference type="PRINTS" id="PR01434">
    <property type="entry name" value="NADHDHGNASE5"/>
</dbReference>
<feature type="transmembrane region" description="Helical" evidence="6">
    <location>
        <begin position="411"/>
        <end position="433"/>
    </location>
</feature>
<feature type="transmembrane region" description="Helical" evidence="6">
    <location>
        <begin position="165"/>
        <end position="186"/>
    </location>
</feature>
<evidence type="ECO:0000259" key="7">
    <source>
        <dbReference type="Pfam" id="PF00361"/>
    </source>
</evidence>